<sequence>MNLPIAARNLRKTYGTVTAVHDFSHDFVPGRITTILGPSGSGKSTLLAMLAGLAKPDSGTVLLDGKNITDLPAERRDFGLVFQNYALFPHLTVVENVAFGLRVRGVGRPERLKQATAALEKVRIAHLAQRRIHQISGGEQQRAALARALAFQPRVLLLDEPLSALDAKLREGLREELGRLLRECDLTTVYVTHDQSEAMGMGDQLLIMRDGRIEQSGSPQEVYARPRTPFVASFLGSANLLDGHCLPDGNGVTLRLSFGEFTLPPAPAAGPCRVVVRPEDIAVADDGPVRGEVLTAVFLGSQVRLTVALAGTTLTVDTSNDIAPTPGSSIALRFQHRKFHLLQPEV</sequence>
<dbReference type="SUPFAM" id="SSF52540">
    <property type="entry name" value="P-loop containing nucleoside triphosphate hydrolases"/>
    <property type="match status" value="1"/>
</dbReference>
<dbReference type="InterPro" id="IPR017871">
    <property type="entry name" value="ABC_transporter-like_CS"/>
</dbReference>
<gene>
    <name evidence="9" type="primary">fbpC</name>
    <name evidence="9" type="ORF">GEAMG1_2137</name>
</gene>
<dbReference type="InterPro" id="IPR013611">
    <property type="entry name" value="Transp-assoc_OB_typ2"/>
</dbReference>
<reference evidence="9 10" key="1">
    <citation type="submission" date="2022-03" db="EMBL/GenBank/DDBJ databases">
        <authorList>
            <person name="Koch H."/>
        </authorList>
    </citation>
    <scope>NUCLEOTIDE SEQUENCE [LARGE SCALE GENOMIC DNA]</scope>
    <source>
        <strain evidence="9 10">G1</strain>
    </source>
</reference>
<evidence type="ECO:0000256" key="2">
    <source>
        <dbReference type="ARBA" id="ARBA00022475"/>
    </source>
</evidence>
<keyword evidence="10" id="KW-1185">Reference proteome</keyword>
<keyword evidence="7" id="KW-0472">Membrane</keyword>
<dbReference type="Proteomes" id="UP001295463">
    <property type="component" value="Chromosome"/>
</dbReference>
<proteinExistence type="predicted"/>
<dbReference type="PROSITE" id="PS00211">
    <property type="entry name" value="ABC_TRANSPORTER_1"/>
    <property type="match status" value="1"/>
</dbReference>
<dbReference type="Gene3D" id="2.40.50.100">
    <property type="match status" value="1"/>
</dbReference>
<protein>
    <submittedName>
        <fullName evidence="9">Fe(3+) ions import ATP-binding protein FbpC</fullName>
    </submittedName>
</protein>
<dbReference type="RefSeq" id="WP_305732755.1">
    <property type="nucleotide sequence ID" value="NZ_OW150024.1"/>
</dbReference>
<keyword evidence="1" id="KW-0813">Transport</keyword>
<keyword evidence="3" id="KW-0997">Cell inner membrane</keyword>
<dbReference type="InterPro" id="IPR003593">
    <property type="entry name" value="AAA+_ATPase"/>
</dbReference>
<keyword evidence="6" id="KW-1278">Translocase</keyword>
<evidence type="ECO:0000256" key="5">
    <source>
        <dbReference type="ARBA" id="ARBA00022840"/>
    </source>
</evidence>
<feature type="domain" description="ABC transporter" evidence="8">
    <location>
        <begin position="5"/>
        <end position="235"/>
    </location>
</feature>
<evidence type="ECO:0000313" key="9">
    <source>
        <dbReference type="EMBL" id="CAH2031972.1"/>
    </source>
</evidence>
<name>A0ABM9DC79_9BACT</name>
<organism evidence="9 10">
    <name type="scientific">Trichlorobacter ammonificans</name>
    <dbReference type="NCBI Taxonomy" id="2916410"/>
    <lineage>
        <taxon>Bacteria</taxon>
        <taxon>Pseudomonadati</taxon>
        <taxon>Thermodesulfobacteriota</taxon>
        <taxon>Desulfuromonadia</taxon>
        <taxon>Geobacterales</taxon>
        <taxon>Geobacteraceae</taxon>
        <taxon>Trichlorobacter</taxon>
    </lineage>
</organism>
<evidence type="ECO:0000259" key="8">
    <source>
        <dbReference type="PROSITE" id="PS50893"/>
    </source>
</evidence>
<evidence type="ECO:0000313" key="10">
    <source>
        <dbReference type="Proteomes" id="UP001295463"/>
    </source>
</evidence>
<keyword evidence="2" id="KW-1003">Cell membrane</keyword>
<dbReference type="SUPFAM" id="SSF50331">
    <property type="entry name" value="MOP-like"/>
    <property type="match status" value="1"/>
</dbReference>
<accession>A0ABM9DC79</accession>
<dbReference type="InterPro" id="IPR012340">
    <property type="entry name" value="NA-bd_OB-fold"/>
</dbReference>
<dbReference type="Gene3D" id="3.40.50.300">
    <property type="entry name" value="P-loop containing nucleotide triphosphate hydrolases"/>
    <property type="match status" value="1"/>
</dbReference>
<dbReference type="InterPro" id="IPR027417">
    <property type="entry name" value="P-loop_NTPase"/>
</dbReference>
<dbReference type="InterPro" id="IPR050093">
    <property type="entry name" value="ABC_SmlMolc_Importer"/>
</dbReference>
<keyword evidence="5 9" id="KW-0067">ATP-binding</keyword>
<dbReference type="PROSITE" id="PS50893">
    <property type="entry name" value="ABC_TRANSPORTER_2"/>
    <property type="match status" value="1"/>
</dbReference>
<dbReference type="PANTHER" id="PTHR42781:SF1">
    <property type="entry name" value="THIAMINE IMPORT ATP-BINDING PROTEIN THIQ"/>
    <property type="match status" value="1"/>
</dbReference>
<dbReference type="SMART" id="SM00382">
    <property type="entry name" value="AAA"/>
    <property type="match status" value="1"/>
</dbReference>
<dbReference type="PANTHER" id="PTHR42781">
    <property type="entry name" value="SPERMIDINE/PUTRESCINE IMPORT ATP-BINDING PROTEIN POTA"/>
    <property type="match status" value="1"/>
</dbReference>
<dbReference type="InterPro" id="IPR008995">
    <property type="entry name" value="Mo/tungstate-bd_C_term_dom"/>
</dbReference>
<dbReference type="Gene3D" id="2.40.50.140">
    <property type="entry name" value="Nucleic acid-binding proteins"/>
    <property type="match status" value="1"/>
</dbReference>
<dbReference type="GO" id="GO:0005524">
    <property type="term" value="F:ATP binding"/>
    <property type="evidence" value="ECO:0007669"/>
    <property type="project" value="UniProtKB-KW"/>
</dbReference>
<dbReference type="Pfam" id="PF00005">
    <property type="entry name" value="ABC_tran"/>
    <property type="match status" value="1"/>
</dbReference>
<keyword evidence="4" id="KW-0547">Nucleotide-binding</keyword>
<evidence type="ECO:0000256" key="4">
    <source>
        <dbReference type="ARBA" id="ARBA00022741"/>
    </source>
</evidence>
<dbReference type="InterPro" id="IPR003439">
    <property type="entry name" value="ABC_transporter-like_ATP-bd"/>
</dbReference>
<evidence type="ECO:0000256" key="6">
    <source>
        <dbReference type="ARBA" id="ARBA00022967"/>
    </source>
</evidence>
<evidence type="ECO:0000256" key="1">
    <source>
        <dbReference type="ARBA" id="ARBA00022448"/>
    </source>
</evidence>
<dbReference type="Pfam" id="PF08402">
    <property type="entry name" value="TOBE_2"/>
    <property type="match status" value="1"/>
</dbReference>
<dbReference type="EMBL" id="OW150024">
    <property type="protein sequence ID" value="CAH2031972.1"/>
    <property type="molecule type" value="Genomic_DNA"/>
</dbReference>
<evidence type="ECO:0000256" key="3">
    <source>
        <dbReference type="ARBA" id="ARBA00022519"/>
    </source>
</evidence>
<evidence type="ECO:0000256" key="7">
    <source>
        <dbReference type="ARBA" id="ARBA00023136"/>
    </source>
</evidence>